<evidence type="ECO:0008006" key="3">
    <source>
        <dbReference type="Google" id="ProtNLM"/>
    </source>
</evidence>
<protein>
    <recommendedName>
        <fullName evidence="3">Capsid protein</fullName>
    </recommendedName>
</protein>
<accession>A0A6I2UDS9</accession>
<name>A0A6I2UDS9_9FIRM</name>
<dbReference type="Proteomes" id="UP000431913">
    <property type="component" value="Unassembled WGS sequence"/>
</dbReference>
<dbReference type="EMBL" id="VUNJ01000019">
    <property type="protein sequence ID" value="MST93085.1"/>
    <property type="molecule type" value="Genomic_DNA"/>
</dbReference>
<organism evidence="1 2">
    <name type="scientific">Ruthenibacterium lactatiformans</name>
    <dbReference type="NCBI Taxonomy" id="1550024"/>
    <lineage>
        <taxon>Bacteria</taxon>
        <taxon>Bacillati</taxon>
        <taxon>Bacillota</taxon>
        <taxon>Clostridia</taxon>
        <taxon>Eubacteriales</taxon>
        <taxon>Oscillospiraceae</taxon>
        <taxon>Ruthenibacterium</taxon>
    </lineage>
</organism>
<dbReference type="AlphaFoldDB" id="A0A6I2UDS9"/>
<gene>
    <name evidence="1" type="ORF">FYJ76_14285</name>
</gene>
<dbReference type="RefSeq" id="WP_119980887.1">
    <property type="nucleotide sequence ID" value="NZ_CAOJUJ010000024.1"/>
</dbReference>
<reference evidence="1 2" key="1">
    <citation type="submission" date="2019-08" db="EMBL/GenBank/DDBJ databases">
        <title>In-depth cultivation of the pig gut microbiome towards novel bacterial diversity and tailored functional studies.</title>
        <authorList>
            <person name="Wylensek D."/>
            <person name="Hitch T.C.A."/>
            <person name="Clavel T."/>
        </authorList>
    </citation>
    <scope>NUCLEOTIDE SEQUENCE [LARGE SCALE GENOMIC DNA]</scope>
    <source>
        <strain evidence="1 2">WCA3-601-WT-6J</strain>
    </source>
</reference>
<sequence>MANLIELAKSYVPMLDEVYKLASCTSDLDGAPELARQGANANELIIPMLEMDGLADYDRNGGYVDGDVKMENRTVQCNFDRGRMFTVDTMDDAETAGLAFGRLAAEFIRTKVVPELDAFRFACYAGKPGTSSAEGTLASGADVIAAISAAVTEMDENEVPSDQRHLRITSTLLRAIKDMDSYKSREVLESFASVKPVPQRRFYTAIEQLSGKDGEKAGGFRKYGKHYVKCAQGDTGALEVIADSGTVSGAQIKAADVTPVADPAYKPAAGDYVKAVAGAEINFMILHAPALIQFQKHVAPKIVSPEQNQTGDAWKYGYRNFGIADVYANKLAGVFCHHKAAGV</sequence>
<evidence type="ECO:0000313" key="2">
    <source>
        <dbReference type="Proteomes" id="UP000431913"/>
    </source>
</evidence>
<evidence type="ECO:0000313" key="1">
    <source>
        <dbReference type="EMBL" id="MST93085.1"/>
    </source>
</evidence>
<comment type="caution">
    <text evidence="1">The sequence shown here is derived from an EMBL/GenBank/DDBJ whole genome shotgun (WGS) entry which is preliminary data.</text>
</comment>
<proteinExistence type="predicted"/>